<reference evidence="10 11" key="1">
    <citation type="submission" date="2016-11" db="EMBL/GenBank/DDBJ databases">
        <title>The macronuclear genome of Stentor coeruleus: a giant cell with tiny introns.</title>
        <authorList>
            <person name="Slabodnick M."/>
            <person name="Ruby J.G."/>
            <person name="Reiff S.B."/>
            <person name="Swart E.C."/>
            <person name="Gosai S."/>
            <person name="Prabakaran S."/>
            <person name="Witkowska E."/>
            <person name="Larue G.E."/>
            <person name="Fisher S."/>
            <person name="Freeman R.M."/>
            <person name="Gunawardena J."/>
            <person name="Chu W."/>
            <person name="Stover N.A."/>
            <person name="Gregory B.D."/>
            <person name="Nowacki M."/>
            <person name="Derisi J."/>
            <person name="Roy S.W."/>
            <person name="Marshall W.F."/>
            <person name="Sood P."/>
        </authorList>
    </citation>
    <scope>NUCLEOTIDE SEQUENCE [LARGE SCALE GENOMIC DNA]</scope>
    <source>
        <strain evidence="10">WM001</strain>
    </source>
</reference>
<dbReference type="Proteomes" id="UP000187209">
    <property type="component" value="Unassembled WGS sequence"/>
</dbReference>
<dbReference type="GO" id="GO:0005249">
    <property type="term" value="F:voltage-gated potassium channel activity"/>
    <property type="evidence" value="ECO:0007669"/>
    <property type="project" value="InterPro"/>
</dbReference>
<evidence type="ECO:0000256" key="6">
    <source>
        <dbReference type="ARBA" id="ARBA00023136"/>
    </source>
</evidence>
<dbReference type="FunFam" id="1.10.287.70:FF:000123">
    <property type="entry name" value="Potassium channel KAT3"/>
    <property type="match status" value="1"/>
</dbReference>
<evidence type="ECO:0000256" key="8">
    <source>
        <dbReference type="SAM" id="Phobius"/>
    </source>
</evidence>
<feature type="transmembrane region" description="Helical" evidence="8">
    <location>
        <begin position="137"/>
        <end position="156"/>
    </location>
</feature>
<dbReference type="InterPro" id="IPR014710">
    <property type="entry name" value="RmlC-like_jellyroll"/>
</dbReference>
<dbReference type="InterPro" id="IPR018490">
    <property type="entry name" value="cNMP-bd_dom_sf"/>
</dbReference>
<dbReference type="SUPFAM" id="SSF81324">
    <property type="entry name" value="Voltage-gated potassium channels"/>
    <property type="match status" value="1"/>
</dbReference>
<evidence type="ECO:0000313" key="11">
    <source>
        <dbReference type="Proteomes" id="UP000187209"/>
    </source>
</evidence>
<dbReference type="InterPro" id="IPR003938">
    <property type="entry name" value="K_chnl_volt-dep_EAG/ELK/ERG"/>
</dbReference>
<dbReference type="SUPFAM" id="SSF51206">
    <property type="entry name" value="cAMP-binding domain-like"/>
    <property type="match status" value="1"/>
</dbReference>
<dbReference type="PANTHER" id="PTHR47823">
    <property type="entry name" value="ION_TRANS DOMAIN-CONTAINING PROTEIN"/>
    <property type="match status" value="1"/>
</dbReference>
<evidence type="ECO:0000256" key="2">
    <source>
        <dbReference type="ARBA" id="ARBA00022448"/>
    </source>
</evidence>
<dbReference type="PANTHER" id="PTHR47823:SF9">
    <property type="entry name" value="CHROMOSOME UNDETERMINED SCAFFOLD_10, WHOLE GENOME SHOTGUN SEQUENCE"/>
    <property type="match status" value="1"/>
</dbReference>
<dbReference type="Gene3D" id="2.60.120.10">
    <property type="entry name" value="Jelly Rolls"/>
    <property type="match status" value="1"/>
</dbReference>
<comment type="subcellular location">
    <subcellularLocation>
        <location evidence="1">Membrane</location>
        <topology evidence="1">Multi-pass membrane protein</topology>
    </subcellularLocation>
</comment>
<evidence type="ECO:0000256" key="5">
    <source>
        <dbReference type="ARBA" id="ARBA00023065"/>
    </source>
</evidence>
<dbReference type="Pfam" id="PF00027">
    <property type="entry name" value="cNMP_binding"/>
    <property type="match status" value="1"/>
</dbReference>
<keyword evidence="7" id="KW-0407">Ion channel</keyword>
<comment type="caution">
    <text evidence="10">The sequence shown here is derived from an EMBL/GenBank/DDBJ whole genome shotgun (WGS) entry which is preliminary data.</text>
</comment>
<dbReference type="OrthoDB" id="417811at2759"/>
<accession>A0A1R2CKD4</accession>
<feature type="transmembrane region" description="Helical" evidence="8">
    <location>
        <begin position="359"/>
        <end position="383"/>
    </location>
</feature>
<feature type="transmembrane region" description="Helical" evidence="8">
    <location>
        <begin position="203"/>
        <end position="226"/>
    </location>
</feature>
<dbReference type="InterPro" id="IPR000595">
    <property type="entry name" value="cNMP-bd_dom"/>
</dbReference>
<evidence type="ECO:0000256" key="7">
    <source>
        <dbReference type="ARBA" id="ARBA00023303"/>
    </source>
</evidence>
<feature type="transmembrane region" description="Helical" evidence="8">
    <location>
        <begin position="284"/>
        <end position="306"/>
    </location>
</feature>
<sequence length="683" mass="79758">MNPNIPTIVVHCADNESVIKDVSSIRSYESVESPQEQAVSLTQRRRKYALNIPIHNYAARYRWYRAFIKLRGIYLFSQIIKEINLYGTNSHVLDVYGRYRKNIAEIMEGKQKFQNEINEIVIYRYSAFMPNGSFCRYWNFFVLLLLLYVSLIMPWTMAFSDSYTIGTWFWIEACVDVCFLFDIIITLNIAYKEDNKIIADRKSIFLNYLKGFLLFDIISVCPLYIIRQSTAARSNNLIRILRLFRFGRVLRAMKKFNFIRLINETKIMLKLSRVLRSYGGLGRLAGLIFLVIIMTHFAACMWYYVAKINELDYDTWVTREDFQDDSHTLIYIRSVYFIITVLTTVGFGDISAFTVPEMLLVTCWMIIGIAFYSVLVGTLSSVLSSLDVKVSLINSMMNEIDKFSKDFKLPAEITRRMKSQIRKENDHETISEKERLAFIEEMPIDLKYKIAQEIYGGICNKIKLFTNQDRIFISDIIPRLDLSLYKPNIFVYYKNEFAESIYFIAEGRVNYLIGKNTVIFKTITAGAYFGEIELIEKVARKFSVKSENNSKLLIMHSQCFEYILKEYPRIGTEMIKAAERKNKKNEKAIEDIVKLNDIRMGVTENDKHIPYINKGHKRHFTSISDTWLKSNKEDSEQKILDQIDSIKQKVAELANVVEEMQNSKFNNLSNLPPLKLTGKFKKT</sequence>
<name>A0A1R2CKD4_9CILI</name>
<evidence type="ECO:0000256" key="3">
    <source>
        <dbReference type="ARBA" id="ARBA00022692"/>
    </source>
</evidence>
<dbReference type="SMART" id="SM00100">
    <property type="entry name" value="cNMP"/>
    <property type="match status" value="1"/>
</dbReference>
<dbReference type="Pfam" id="PF00520">
    <property type="entry name" value="Ion_trans"/>
    <property type="match status" value="1"/>
</dbReference>
<dbReference type="AlphaFoldDB" id="A0A1R2CKD4"/>
<keyword evidence="3 8" id="KW-0812">Transmembrane</keyword>
<dbReference type="GO" id="GO:0016020">
    <property type="term" value="C:membrane"/>
    <property type="evidence" value="ECO:0007669"/>
    <property type="project" value="UniProtKB-SubCell"/>
</dbReference>
<dbReference type="Gene3D" id="1.10.287.70">
    <property type="match status" value="1"/>
</dbReference>
<proteinExistence type="predicted"/>
<keyword evidence="4 8" id="KW-1133">Transmembrane helix</keyword>
<organism evidence="10 11">
    <name type="scientific">Stentor coeruleus</name>
    <dbReference type="NCBI Taxonomy" id="5963"/>
    <lineage>
        <taxon>Eukaryota</taxon>
        <taxon>Sar</taxon>
        <taxon>Alveolata</taxon>
        <taxon>Ciliophora</taxon>
        <taxon>Postciliodesmatophora</taxon>
        <taxon>Heterotrichea</taxon>
        <taxon>Heterotrichida</taxon>
        <taxon>Stentoridae</taxon>
        <taxon>Stentor</taxon>
    </lineage>
</organism>
<keyword evidence="6 8" id="KW-0472">Membrane</keyword>
<evidence type="ECO:0000256" key="4">
    <source>
        <dbReference type="ARBA" id="ARBA00022989"/>
    </source>
</evidence>
<feature type="domain" description="Cyclic nucleotide-binding" evidence="9">
    <location>
        <begin position="464"/>
        <end position="581"/>
    </location>
</feature>
<dbReference type="InterPro" id="IPR005821">
    <property type="entry name" value="Ion_trans_dom"/>
</dbReference>
<keyword evidence="2" id="KW-0813">Transport</keyword>
<dbReference type="PRINTS" id="PR01463">
    <property type="entry name" value="EAGCHANLFMLY"/>
</dbReference>
<gene>
    <name evidence="10" type="ORF">SteCoe_8424</name>
</gene>
<protein>
    <recommendedName>
        <fullName evidence="9">Cyclic nucleotide-binding domain-containing protein</fullName>
    </recommendedName>
</protein>
<dbReference type="EMBL" id="MPUH01000126">
    <property type="protein sequence ID" value="OMJ89425.1"/>
    <property type="molecule type" value="Genomic_DNA"/>
</dbReference>
<feature type="transmembrane region" description="Helical" evidence="8">
    <location>
        <begin position="168"/>
        <end position="191"/>
    </location>
</feature>
<dbReference type="CDD" id="cd00038">
    <property type="entry name" value="CAP_ED"/>
    <property type="match status" value="1"/>
</dbReference>
<evidence type="ECO:0000259" key="9">
    <source>
        <dbReference type="PROSITE" id="PS50042"/>
    </source>
</evidence>
<dbReference type="PROSITE" id="PS50042">
    <property type="entry name" value="CNMP_BINDING_3"/>
    <property type="match status" value="1"/>
</dbReference>
<keyword evidence="5" id="KW-0406">Ion transport</keyword>
<evidence type="ECO:0000256" key="1">
    <source>
        <dbReference type="ARBA" id="ARBA00004141"/>
    </source>
</evidence>
<feature type="transmembrane region" description="Helical" evidence="8">
    <location>
        <begin position="326"/>
        <end position="347"/>
    </location>
</feature>
<evidence type="ECO:0000313" key="10">
    <source>
        <dbReference type="EMBL" id="OMJ89425.1"/>
    </source>
</evidence>
<keyword evidence="11" id="KW-1185">Reference proteome</keyword>